<proteinExistence type="predicted"/>
<sequence>MTQDKGLPVITKSRECGSCTACCKTHQILELEKPAGVWCEHCNIGHGCNIYGDHPQGCKDFACEWLNGLLAEADRPDKTKIVLDYLDLKDAGRITGRIFALFEVSEGALSGKFAENLTTSILLQNGVVFHFPINGNNKLLFMGGGADLPEKLSIRINGKNTDVIPIQRR</sequence>
<dbReference type="PANTHER" id="PTHR36931">
    <property type="entry name" value="UPF0153 PROTEIN YEIW"/>
    <property type="match status" value="1"/>
</dbReference>
<accession>A0A1F6XEE7</accession>
<dbReference type="Proteomes" id="UP000179381">
    <property type="component" value="Unassembled WGS sequence"/>
</dbReference>
<name>A0A1F6XEE7_9BACT</name>
<protein>
    <submittedName>
        <fullName evidence="1">Uncharacterized protein</fullName>
    </submittedName>
</protein>
<evidence type="ECO:0000313" key="1">
    <source>
        <dbReference type="EMBL" id="OGI92483.1"/>
    </source>
</evidence>
<dbReference type="PANTHER" id="PTHR36931:SF1">
    <property type="entry name" value="UPF0153 PROTEIN YEIW"/>
    <property type="match status" value="1"/>
</dbReference>
<evidence type="ECO:0000313" key="2">
    <source>
        <dbReference type="Proteomes" id="UP000179381"/>
    </source>
</evidence>
<gene>
    <name evidence="1" type="ORF">A2933_01065</name>
</gene>
<comment type="caution">
    <text evidence="1">The sequence shown here is derived from an EMBL/GenBank/DDBJ whole genome shotgun (WGS) entry which is preliminary data.</text>
</comment>
<dbReference type="AlphaFoldDB" id="A0A1F6XEE7"/>
<reference evidence="1 2" key="1">
    <citation type="journal article" date="2016" name="Nat. Commun.">
        <title>Thousands of microbial genomes shed light on interconnected biogeochemical processes in an aquifer system.</title>
        <authorList>
            <person name="Anantharaman K."/>
            <person name="Brown C.T."/>
            <person name="Hug L.A."/>
            <person name="Sharon I."/>
            <person name="Castelle C.J."/>
            <person name="Probst A.J."/>
            <person name="Thomas B.C."/>
            <person name="Singh A."/>
            <person name="Wilkins M.J."/>
            <person name="Karaoz U."/>
            <person name="Brodie E.L."/>
            <person name="Williams K.H."/>
            <person name="Hubbard S.S."/>
            <person name="Banfield J.F."/>
        </authorList>
    </citation>
    <scope>NUCLEOTIDE SEQUENCE [LARGE SCALE GENOMIC DNA]</scope>
</reference>
<organism evidence="1 2">
    <name type="scientific">Candidatus Nomurabacteria bacterium RIFCSPLOWO2_01_FULL_46_18</name>
    <dbReference type="NCBI Taxonomy" id="1801783"/>
    <lineage>
        <taxon>Bacteria</taxon>
        <taxon>Candidatus Nomuraibacteriota</taxon>
    </lineage>
</organism>
<dbReference type="EMBL" id="MFVH01000009">
    <property type="protein sequence ID" value="OGI92483.1"/>
    <property type="molecule type" value="Genomic_DNA"/>
</dbReference>
<dbReference type="InterPro" id="IPR052572">
    <property type="entry name" value="UPF0153_domain"/>
</dbReference>